<feature type="region of interest" description="Disordered" evidence="1">
    <location>
        <begin position="642"/>
        <end position="667"/>
    </location>
</feature>
<dbReference type="Pfam" id="PF14420">
    <property type="entry name" value="Clr5"/>
    <property type="match status" value="1"/>
</dbReference>
<proteinExistence type="predicted"/>
<comment type="caution">
    <text evidence="3">The sequence shown here is derived from an EMBL/GenBank/DDBJ whole genome shotgun (WGS) entry which is preliminary data.</text>
</comment>
<dbReference type="InterPro" id="IPR025676">
    <property type="entry name" value="Clr5_dom"/>
</dbReference>
<reference evidence="3" key="2">
    <citation type="submission" date="2023-05" db="EMBL/GenBank/DDBJ databases">
        <authorList>
            <consortium name="Lawrence Berkeley National Laboratory"/>
            <person name="Steindorff A."/>
            <person name="Hensen N."/>
            <person name="Bonometti L."/>
            <person name="Westerberg I."/>
            <person name="Brannstrom I.O."/>
            <person name="Guillou S."/>
            <person name="Cros-Aarteil S."/>
            <person name="Calhoun S."/>
            <person name="Haridas S."/>
            <person name="Kuo A."/>
            <person name="Mondo S."/>
            <person name="Pangilinan J."/>
            <person name="Riley R."/>
            <person name="Labutti K."/>
            <person name="Andreopoulos B."/>
            <person name="Lipzen A."/>
            <person name="Chen C."/>
            <person name="Yanf M."/>
            <person name="Daum C."/>
            <person name="Ng V."/>
            <person name="Clum A."/>
            <person name="Ohm R."/>
            <person name="Martin F."/>
            <person name="Silar P."/>
            <person name="Natvig D."/>
            <person name="Lalanne C."/>
            <person name="Gautier V."/>
            <person name="Ament-Velasquez S.L."/>
            <person name="Kruys A."/>
            <person name="Hutchinson M.I."/>
            <person name="Powell A.J."/>
            <person name="Barry K."/>
            <person name="Miller A.N."/>
            <person name="Grigoriev I.V."/>
            <person name="Debuchy R."/>
            <person name="Gladieux P."/>
            <person name="Thoren M.H."/>
            <person name="Johannesson H."/>
        </authorList>
    </citation>
    <scope>NUCLEOTIDE SEQUENCE</scope>
    <source>
        <strain evidence="3">PSN243</strain>
    </source>
</reference>
<protein>
    <recommendedName>
        <fullName evidence="2">Clr5 domain-containing protein</fullName>
    </recommendedName>
</protein>
<reference evidence="3" key="1">
    <citation type="journal article" date="2023" name="Mol. Phylogenet. Evol.">
        <title>Genome-scale phylogeny and comparative genomics of the fungal order Sordariales.</title>
        <authorList>
            <person name="Hensen N."/>
            <person name="Bonometti L."/>
            <person name="Westerberg I."/>
            <person name="Brannstrom I.O."/>
            <person name="Guillou S."/>
            <person name="Cros-Aarteil S."/>
            <person name="Calhoun S."/>
            <person name="Haridas S."/>
            <person name="Kuo A."/>
            <person name="Mondo S."/>
            <person name="Pangilinan J."/>
            <person name="Riley R."/>
            <person name="LaButti K."/>
            <person name="Andreopoulos B."/>
            <person name="Lipzen A."/>
            <person name="Chen C."/>
            <person name="Yan M."/>
            <person name="Daum C."/>
            <person name="Ng V."/>
            <person name="Clum A."/>
            <person name="Steindorff A."/>
            <person name="Ohm R.A."/>
            <person name="Martin F."/>
            <person name="Silar P."/>
            <person name="Natvig D.O."/>
            <person name="Lalanne C."/>
            <person name="Gautier V."/>
            <person name="Ament-Velasquez S.L."/>
            <person name="Kruys A."/>
            <person name="Hutchinson M.I."/>
            <person name="Powell A.J."/>
            <person name="Barry K."/>
            <person name="Miller A.N."/>
            <person name="Grigoriev I.V."/>
            <person name="Debuchy R."/>
            <person name="Gladieux P."/>
            <person name="Hiltunen Thoren M."/>
            <person name="Johannesson H."/>
        </authorList>
    </citation>
    <scope>NUCLEOTIDE SEQUENCE</scope>
    <source>
        <strain evidence="3">PSN243</strain>
    </source>
</reference>
<sequence length="745" mass="82368">MATVARNFQFVNVPVAPRADRIPPDVWERHRTEAIKIYLSSNVEEVAIRMRLAHGFQASTRQYVYQFKKWGVRKQGLAPGATTTPLVCLQVTGPVPGELKRNRSATSTGTNSGCSLVTASSKPLAKKRDCEKSASLTAAHNKGVRHGNPTDMPIGALDQLGAGQKDKKSSPLVEDRGIAAAEATPDSPHSSDNTFTPMSISSVSSFSGHDPMPQGLTSTPSPNALKHNPAVSQHVEMRSPTSIGCPRKGAGQHTISCTRSVNVLSAQDVADIRRAADFFNMLHCHQEAFELYMLLLKYFRHSPKRKEPGLVSCSSWYLLIQCSATASTLEHAGSIRRIIEELLLTSSTPSGLEQTQRFLLHMLLAFICNRTGDTKGLAANLLGAEKYAPVNDSTLERVSPCDQALDLAVYLNLLRMRSRELCPLAHSTEPDRAVDLEHDSMEQYEDFLLRHARTPMWFRPTCGDAVVCIKSCLAWCHQTILALQLSPLPQCRLRSVYGEDAAPWNERDSLFVKLWQQWETNLHRDADTPSWTPEAQSSTGTSPTEMLMLVSHMIYDSSDCRHYHTDTYNDSISQLCKAAEWMVLHESDNNIARGFLKQYVSRNAVSLWPDLLKDTRFMDRMRIIEHLEEALGVEFLGISPEFPSPPESLTPSTPQQDGGEPQIEPQAPPLSQTLARSLSSIDLANFKSTGVSAARRVTLFTATSGSMSSFRSTEAARTEQTTPGRRDLSTLLKSMSISVGNFEET</sequence>
<accession>A0AAV9GPV0</accession>
<name>A0AAV9GPV0_9PEZI</name>
<dbReference type="Proteomes" id="UP001321760">
    <property type="component" value="Unassembled WGS sequence"/>
</dbReference>
<feature type="region of interest" description="Disordered" evidence="1">
    <location>
        <begin position="100"/>
        <end position="249"/>
    </location>
</feature>
<feature type="compositionally biased region" description="Polar residues" evidence="1">
    <location>
        <begin position="187"/>
        <end position="207"/>
    </location>
</feature>
<evidence type="ECO:0000259" key="2">
    <source>
        <dbReference type="Pfam" id="PF14420"/>
    </source>
</evidence>
<evidence type="ECO:0000256" key="1">
    <source>
        <dbReference type="SAM" id="MobiDB-lite"/>
    </source>
</evidence>
<evidence type="ECO:0000313" key="4">
    <source>
        <dbReference type="Proteomes" id="UP001321760"/>
    </source>
</evidence>
<organism evidence="3 4">
    <name type="scientific">Podospora aff. communis PSN243</name>
    <dbReference type="NCBI Taxonomy" id="3040156"/>
    <lineage>
        <taxon>Eukaryota</taxon>
        <taxon>Fungi</taxon>
        <taxon>Dikarya</taxon>
        <taxon>Ascomycota</taxon>
        <taxon>Pezizomycotina</taxon>
        <taxon>Sordariomycetes</taxon>
        <taxon>Sordariomycetidae</taxon>
        <taxon>Sordariales</taxon>
        <taxon>Podosporaceae</taxon>
        <taxon>Podospora</taxon>
    </lineage>
</organism>
<keyword evidence="4" id="KW-1185">Reference proteome</keyword>
<gene>
    <name evidence="3" type="ORF">QBC34DRAFT_75696</name>
</gene>
<dbReference type="AlphaFoldDB" id="A0AAV9GPV0"/>
<evidence type="ECO:0000313" key="3">
    <source>
        <dbReference type="EMBL" id="KAK4450445.1"/>
    </source>
</evidence>
<feature type="domain" description="Clr5" evidence="2">
    <location>
        <begin position="24"/>
        <end position="74"/>
    </location>
</feature>
<dbReference type="EMBL" id="MU865932">
    <property type="protein sequence ID" value="KAK4450445.1"/>
    <property type="molecule type" value="Genomic_DNA"/>
</dbReference>
<feature type="compositionally biased region" description="Polar residues" evidence="1">
    <location>
        <begin position="104"/>
        <end position="121"/>
    </location>
</feature>
<feature type="compositionally biased region" description="Basic and acidic residues" evidence="1">
    <location>
        <begin position="164"/>
        <end position="177"/>
    </location>
</feature>